<reference evidence="2" key="1">
    <citation type="journal article" date="2014" name="Science">
        <title>The coffee genome provides insight into the convergent evolution of caffeine biosynthesis.</title>
        <authorList>
            <person name="Denoeud F."/>
            <person name="Carretero-Paulet L."/>
            <person name="Dereeper A."/>
            <person name="Droc G."/>
            <person name="Guyot R."/>
            <person name="Pietrella M."/>
            <person name="Zheng C."/>
            <person name="Alberti A."/>
            <person name="Anthony F."/>
            <person name="Aprea G."/>
            <person name="Aury J.M."/>
            <person name="Bento P."/>
            <person name="Bernard M."/>
            <person name="Bocs S."/>
            <person name="Campa C."/>
            <person name="Cenci A."/>
            <person name="Combes M.C."/>
            <person name="Crouzillat D."/>
            <person name="Da Silva C."/>
            <person name="Daddiego L."/>
            <person name="De Bellis F."/>
            <person name="Dussert S."/>
            <person name="Garsmeur O."/>
            <person name="Gayraud T."/>
            <person name="Guignon V."/>
            <person name="Jahn K."/>
            <person name="Jamilloux V."/>
            <person name="Joet T."/>
            <person name="Labadie K."/>
            <person name="Lan T."/>
            <person name="Leclercq J."/>
            <person name="Lepelley M."/>
            <person name="Leroy T."/>
            <person name="Li L.T."/>
            <person name="Librado P."/>
            <person name="Lopez L."/>
            <person name="Munoz A."/>
            <person name="Noel B."/>
            <person name="Pallavicini A."/>
            <person name="Perrotta G."/>
            <person name="Poncet V."/>
            <person name="Pot D."/>
            <person name="Priyono X."/>
            <person name="Rigoreau M."/>
            <person name="Rouard M."/>
            <person name="Rozas J."/>
            <person name="Tranchant-Dubreuil C."/>
            <person name="VanBuren R."/>
            <person name="Zhang Q."/>
            <person name="Andrade A.C."/>
            <person name="Argout X."/>
            <person name="Bertrand B."/>
            <person name="de Kochko A."/>
            <person name="Graziosi G."/>
            <person name="Henry R.J."/>
            <person name="Jayarama X."/>
            <person name="Ming R."/>
            <person name="Nagai C."/>
            <person name="Rounsley S."/>
            <person name="Sankoff D."/>
            <person name="Giuliano G."/>
            <person name="Albert V.A."/>
            <person name="Wincker P."/>
            <person name="Lashermes P."/>
        </authorList>
    </citation>
    <scope>NUCLEOTIDE SEQUENCE [LARGE SCALE GENOMIC DNA]</scope>
    <source>
        <strain evidence="2">cv. DH200-94</strain>
    </source>
</reference>
<organism evidence="1 2">
    <name type="scientific">Coffea canephora</name>
    <name type="common">Robusta coffee</name>
    <dbReference type="NCBI Taxonomy" id="49390"/>
    <lineage>
        <taxon>Eukaryota</taxon>
        <taxon>Viridiplantae</taxon>
        <taxon>Streptophyta</taxon>
        <taxon>Embryophyta</taxon>
        <taxon>Tracheophyta</taxon>
        <taxon>Spermatophyta</taxon>
        <taxon>Magnoliopsida</taxon>
        <taxon>eudicotyledons</taxon>
        <taxon>Gunneridae</taxon>
        <taxon>Pentapetalae</taxon>
        <taxon>asterids</taxon>
        <taxon>lamiids</taxon>
        <taxon>Gentianales</taxon>
        <taxon>Rubiaceae</taxon>
        <taxon>Ixoroideae</taxon>
        <taxon>Gardenieae complex</taxon>
        <taxon>Bertiereae - Coffeeae clade</taxon>
        <taxon>Coffeeae</taxon>
        <taxon>Coffea</taxon>
    </lineage>
</organism>
<name>A0A068UFH0_COFCA</name>
<protein>
    <submittedName>
        <fullName evidence="1">Uncharacterized protein</fullName>
    </submittedName>
</protein>
<dbReference type="Proteomes" id="UP000295252">
    <property type="component" value="Chromosome X"/>
</dbReference>
<dbReference type="InParanoid" id="A0A068UFH0"/>
<proteinExistence type="predicted"/>
<evidence type="ECO:0000313" key="2">
    <source>
        <dbReference type="Proteomes" id="UP000295252"/>
    </source>
</evidence>
<dbReference type="EMBL" id="HG739109">
    <property type="protein sequence ID" value="CDP07191.1"/>
    <property type="molecule type" value="Genomic_DNA"/>
</dbReference>
<gene>
    <name evidence="1" type="ORF">GSCOC_T00024358001</name>
</gene>
<keyword evidence="2" id="KW-1185">Reference proteome</keyword>
<sequence length="70" mass="8696">MYKLFFAFLFFIYLSTIHVLRKNWLARRIIQIYDGCSKWICCLFAFDSLFIRRGLMFEKKFEWQEVLVQI</sequence>
<dbReference type="AlphaFoldDB" id="A0A068UFH0"/>
<evidence type="ECO:0000313" key="1">
    <source>
        <dbReference type="EMBL" id="CDP07191.1"/>
    </source>
</evidence>
<dbReference type="Gramene" id="CDP07191">
    <property type="protein sequence ID" value="CDP07191"/>
    <property type="gene ID" value="GSCOC_T00024358001"/>
</dbReference>
<accession>A0A068UFH0</accession>